<keyword evidence="8" id="KW-1185">Reference proteome</keyword>
<feature type="active site" description="Nucleophile" evidence="5">
    <location>
        <position position="335"/>
    </location>
</feature>
<evidence type="ECO:0000256" key="2">
    <source>
        <dbReference type="ARBA" id="ARBA00022679"/>
    </source>
</evidence>
<comment type="caution">
    <text evidence="7">The sequence shown here is derived from an EMBL/GenBank/DDBJ whole genome shotgun (WGS) entry which is preliminary data.</text>
</comment>
<keyword evidence="4 5" id="KW-0694">RNA-binding</keyword>
<evidence type="ECO:0000259" key="6">
    <source>
        <dbReference type="PROSITE" id="PS51686"/>
    </source>
</evidence>
<keyword evidence="2 5" id="KW-0808">Transferase</keyword>
<dbReference type="PROSITE" id="PS51686">
    <property type="entry name" value="SAM_MT_RSMB_NOP"/>
    <property type="match status" value="1"/>
</dbReference>
<organism evidence="7 8">
    <name type="scientific">Halocynthiibacter styelae</name>
    <dbReference type="NCBI Taxonomy" id="2761955"/>
    <lineage>
        <taxon>Bacteria</taxon>
        <taxon>Pseudomonadati</taxon>
        <taxon>Pseudomonadota</taxon>
        <taxon>Alphaproteobacteria</taxon>
        <taxon>Rhodobacterales</taxon>
        <taxon>Paracoccaceae</taxon>
        <taxon>Halocynthiibacter</taxon>
    </lineage>
</organism>
<dbReference type="Proteomes" id="UP000640583">
    <property type="component" value="Unassembled WGS sequence"/>
</dbReference>
<evidence type="ECO:0000256" key="5">
    <source>
        <dbReference type="PROSITE-ProRule" id="PRU01023"/>
    </source>
</evidence>
<accession>A0A8J7IL97</accession>
<dbReference type="AlphaFoldDB" id="A0A8J7IL97"/>
<reference evidence="7" key="1">
    <citation type="submission" date="2020-10" db="EMBL/GenBank/DDBJ databases">
        <title>Paenihalocynthiibacter styelae gen. nov., sp. nov., isolated from stalked sea squirt Styela clava.</title>
        <authorList>
            <person name="Kim Y.-O."/>
            <person name="Yoon J.-H."/>
        </authorList>
    </citation>
    <scope>NUCLEOTIDE SEQUENCE</scope>
    <source>
        <strain evidence="7">MYP1-1</strain>
    </source>
</reference>
<feature type="domain" description="SAM-dependent MTase RsmB/NOP-type" evidence="6">
    <location>
        <begin position="132"/>
        <end position="381"/>
    </location>
</feature>
<dbReference type="InterPro" id="IPR023267">
    <property type="entry name" value="RCMT"/>
</dbReference>
<keyword evidence="3 5" id="KW-0949">S-adenosyl-L-methionine</keyword>
<feature type="binding site" evidence="5">
    <location>
        <position position="282"/>
    </location>
    <ligand>
        <name>S-adenosyl-L-methionine</name>
        <dbReference type="ChEBI" id="CHEBI:59789"/>
    </ligand>
</feature>
<evidence type="ECO:0000256" key="3">
    <source>
        <dbReference type="ARBA" id="ARBA00022691"/>
    </source>
</evidence>
<dbReference type="Pfam" id="PF22458">
    <property type="entry name" value="RsmF-B_ferredox"/>
    <property type="match status" value="1"/>
</dbReference>
<protein>
    <submittedName>
        <fullName evidence="7">RsmB/NOP family class I SAM-dependent RNA methyltransferase</fullName>
    </submittedName>
</protein>
<evidence type="ECO:0000256" key="4">
    <source>
        <dbReference type="ARBA" id="ARBA00022884"/>
    </source>
</evidence>
<dbReference type="GO" id="GO:0003723">
    <property type="term" value="F:RNA binding"/>
    <property type="evidence" value="ECO:0007669"/>
    <property type="project" value="UniProtKB-UniRule"/>
</dbReference>
<feature type="binding site" evidence="5">
    <location>
        <position position="242"/>
    </location>
    <ligand>
        <name>S-adenosyl-L-methionine</name>
        <dbReference type="ChEBI" id="CHEBI:59789"/>
    </ligand>
</feature>
<dbReference type="Gene3D" id="3.30.70.1170">
    <property type="entry name" value="Sun protein, domain 3"/>
    <property type="match status" value="1"/>
</dbReference>
<gene>
    <name evidence="7" type="ORF">H1D41_01480</name>
</gene>
<dbReference type="InterPro" id="IPR001678">
    <property type="entry name" value="MeTrfase_RsmB-F_NOP2_dom"/>
</dbReference>
<dbReference type="GO" id="GO:0001510">
    <property type="term" value="P:RNA methylation"/>
    <property type="evidence" value="ECO:0007669"/>
    <property type="project" value="InterPro"/>
</dbReference>
<dbReference type="InterPro" id="IPR049560">
    <property type="entry name" value="MeTrfase_RsmB-F_NOP2_cat"/>
</dbReference>
<comment type="similarity">
    <text evidence="5">Belongs to the class I-like SAM-binding methyltransferase superfamily. RsmB/NOP family.</text>
</comment>
<sequence>MTPAARIAAAIEILDAWREGTPVEKVLTNWARRSRFAGSKDRAAVRDHVFEALRNLNSFAALGGGESGRAIMIGALRNQGQDVDDYFTGEGHAPTPLTEAEQTAGIAEHVVDLPAWILPQMQGSLGEDFSAIEQAMRQRAPLFLRVNQARTTRDKVIAALAREDITAIAHDLSETALEVTENPRRFAASAVYRDGLAEIQDAASQAVSDLIPIEGPVLDFCAGGGGKSLALAARGAKVTAHDISEARMRDIPERARRAGVRVDIKSLPALKKAPKFATVFADAPCSGAGSWRRDPEGKWRLTEEQLQKTLTTQAEVMRTAAGLVMPGGILAYATCSLLEAENDAQSSGFLADHPGWSEVSRHHFTPLQGGDGFFLAVLRKP</sequence>
<dbReference type="Pfam" id="PF01189">
    <property type="entry name" value="Methyltr_RsmB-F"/>
    <property type="match status" value="1"/>
</dbReference>
<dbReference type="Gene3D" id="3.40.50.150">
    <property type="entry name" value="Vaccinia Virus protein VP39"/>
    <property type="match status" value="1"/>
</dbReference>
<evidence type="ECO:0000313" key="7">
    <source>
        <dbReference type="EMBL" id="MBI1492301.1"/>
    </source>
</evidence>
<comment type="caution">
    <text evidence="5">Lacks conserved residue(s) required for the propagation of feature annotation.</text>
</comment>
<dbReference type="PANTHER" id="PTHR22807">
    <property type="entry name" value="NOP2 YEAST -RELATED NOL1/NOP2/FMU SUN DOMAIN-CONTAINING"/>
    <property type="match status" value="1"/>
</dbReference>
<dbReference type="GO" id="GO:0008173">
    <property type="term" value="F:RNA methyltransferase activity"/>
    <property type="evidence" value="ECO:0007669"/>
    <property type="project" value="InterPro"/>
</dbReference>
<dbReference type="CDD" id="cd02440">
    <property type="entry name" value="AdoMet_MTases"/>
    <property type="match status" value="1"/>
</dbReference>
<keyword evidence="1 5" id="KW-0489">Methyltransferase</keyword>
<dbReference type="InterPro" id="IPR054728">
    <property type="entry name" value="RsmB-like_ferredoxin"/>
</dbReference>
<proteinExistence type="inferred from homology"/>
<evidence type="ECO:0000256" key="1">
    <source>
        <dbReference type="ARBA" id="ARBA00022603"/>
    </source>
</evidence>
<dbReference type="PANTHER" id="PTHR22807:SF53">
    <property type="entry name" value="RIBOSOMAL RNA SMALL SUBUNIT METHYLTRANSFERASE B-RELATED"/>
    <property type="match status" value="1"/>
</dbReference>
<name>A0A8J7IL97_9RHOB</name>
<dbReference type="InterPro" id="IPR029063">
    <property type="entry name" value="SAM-dependent_MTases_sf"/>
</dbReference>
<evidence type="ECO:0000313" key="8">
    <source>
        <dbReference type="Proteomes" id="UP000640583"/>
    </source>
</evidence>
<dbReference type="RefSeq" id="WP_228847238.1">
    <property type="nucleotide sequence ID" value="NZ_JADCKQ010000001.1"/>
</dbReference>
<dbReference type="SUPFAM" id="SSF53335">
    <property type="entry name" value="S-adenosyl-L-methionine-dependent methyltransferases"/>
    <property type="match status" value="1"/>
</dbReference>
<dbReference type="PRINTS" id="PR02008">
    <property type="entry name" value="RCMTFAMILY"/>
</dbReference>
<dbReference type="EMBL" id="JADCKQ010000001">
    <property type="protein sequence ID" value="MBI1492301.1"/>
    <property type="molecule type" value="Genomic_DNA"/>
</dbReference>